<evidence type="ECO:0000313" key="2">
    <source>
        <dbReference type="EMBL" id="KAK3219271.1"/>
    </source>
</evidence>
<protein>
    <submittedName>
        <fullName evidence="2">Uncharacterized protein</fullName>
    </submittedName>
</protein>
<comment type="caution">
    <text evidence="2">The sequence shown here is derived from an EMBL/GenBank/DDBJ whole genome shotgun (WGS) entry which is preliminary data.</text>
</comment>
<gene>
    <name evidence="2" type="ORF">Dsin_013241</name>
</gene>
<dbReference type="EMBL" id="JANJYJ010000004">
    <property type="protein sequence ID" value="KAK3219271.1"/>
    <property type="molecule type" value="Genomic_DNA"/>
</dbReference>
<organism evidence="2 3">
    <name type="scientific">Dipteronia sinensis</name>
    <dbReference type="NCBI Taxonomy" id="43782"/>
    <lineage>
        <taxon>Eukaryota</taxon>
        <taxon>Viridiplantae</taxon>
        <taxon>Streptophyta</taxon>
        <taxon>Embryophyta</taxon>
        <taxon>Tracheophyta</taxon>
        <taxon>Spermatophyta</taxon>
        <taxon>Magnoliopsida</taxon>
        <taxon>eudicotyledons</taxon>
        <taxon>Gunneridae</taxon>
        <taxon>Pentapetalae</taxon>
        <taxon>rosids</taxon>
        <taxon>malvids</taxon>
        <taxon>Sapindales</taxon>
        <taxon>Sapindaceae</taxon>
        <taxon>Hippocastanoideae</taxon>
        <taxon>Acereae</taxon>
        <taxon>Dipteronia</taxon>
    </lineage>
</organism>
<feature type="coiled-coil region" evidence="1">
    <location>
        <begin position="104"/>
        <end position="131"/>
    </location>
</feature>
<reference evidence="2" key="1">
    <citation type="journal article" date="2023" name="Plant J.">
        <title>Genome sequences and population genomics provide insights into the demographic history, inbreeding, and mutation load of two 'living fossil' tree species of Dipteronia.</title>
        <authorList>
            <person name="Feng Y."/>
            <person name="Comes H.P."/>
            <person name="Chen J."/>
            <person name="Zhu S."/>
            <person name="Lu R."/>
            <person name="Zhang X."/>
            <person name="Li P."/>
            <person name="Qiu J."/>
            <person name="Olsen K.M."/>
            <person name="Qiu Y."/>
        </authorList>
    </citation>
    <scope>NUCLEOTIDE SEQUENCE</scope>
    <source>
        <strain evidence="2">NBL</strain>
    </source>
</reference>
<keyword evidence="3" id="KW-1185">Reference proteome</keyword>
<dbReference type="Proteomes" id="UP001281410">
    <property type="component" value="Unassembled WGS sequence"/>
</dbReference>
<proteinExistence type="predicted"/>
<name>A0AAE0AJS7_9ROSI</name>
<sequence length="209" mass="23992">MPSSMETDETLSDQVLCFQEHGVRNLCSLHMPHEDIILLRKAMEITSQELQVYYSSRNKLLTFKNVKNTTDDKCRLVSKKSAAASWSHEAVKNCSTIASKGKEIVQANIEVEEVDKRLMKLEEETEAMKQTFIESIEERKMLLNEISEQFRRIHLCYCLGKQANENRSFAVNSSSKHTATETGLSQVLIEDSNPCIVNRYHRSTMHFSN</sequence>
<evidence type="ECO:0000256" key="1">
    <source>
        <dbReference type="SAM" id="Coils"/>
    </source>
</evidence>
<keyword evidence="1" id="KW-0175">Coiled coil</keyword>
<accession>A0AAE0AJS7</accession>
<dbReference type="AlphaFoldDB" id="A0AAE0AJS7"/>
<evidence type="ECO:0000313" key="3">
    <source>
        <dbReference type="Proteomes" id="UP001281410"/>
    </source>
</evidence>